<feature type="transmembrane region" description="Helical" evidence="1">
    <location>
        <begin position="20"/>
        <end position="43"/>
    </location>
</feature>
<feature type="transmembrane region" description="Helical" evidence="1">
    <location>
        <begin position="104"/>
        <end position="121"/>
    </location>
</feature>
<feature type="transmembrane region" description="Helical" evidence="1">
    <location>
        <begin position="201"/>
        <end position="221"/>
    </location>
</feature>
<proteinExistence type="predicted"/>
<keyword evidence="1" id="KW-0812">Transmembrane</keyword>
<reference evidence="2 3" key="2">
    <citation type="submission" date="2020-08" db="EMBL/GenBank/DDBJ databases">
        <title>Stappia taiwanensis sp. nov., isolated from a coastal thermal spring.</title>
        <authorList>
            <person name="Kampfer P."/>
        </authorList>
    </citation>
    <scope>NUCLEOTIDE SEQUENCE [LARGE SCALE GENOMIC DNA]</scope>
    <source>
        <strain evidence="2 3">DSM 23284</strain>
    </source>
</reference>
<gene>
    <name evidence="2" type="ORF">H1W37_17510</name>
</gene>
<dbReference type="EMBL" id="JACEON010000019">
    <property type="protein sequence ID" value="MBA4613461.1"/>
    <property type="molecule type" value="Genomic_DNA"/>
</dbReference>
<feature type="transmembrane region" description="Helical" evidence="1">
    <location>
        <begin position="167"/>
        <end position="189"/>
    </location>
</feature>
<sequence>MSHASSPASPPPHTAITPDAWPVWSIRIASLLFPGALIAAVLLQPYADPKLMFLDALAAAEFAPACCRPYFGFVSMLGIMLWVITAAVCLFSALILLCTGARRGTTLFALFAGLFTGWLALDDAFLLHEVILPEFGIPQNVVLATIALFAMGYALVAWRRVMASDPLLFLTAGAALATSMAVDTIFHSLDAHLVYLEDGAKFIGIFCWTTFHVSTMARILLAGETRGAPER</sequence>
<reference evidence="2 3" key="1">
    <citation type="submission" date="2020-07" db="EMBL/GenBank/DDBJ databases">
        <authorList>
            <person name="Li M."/>
        </authorList>
    </citation>
    <scope>NUCLEOTIDE SEQUENCE [LARGE SCALE GENOMIC DNA]</scope>
    <source>
        <strain evidence="2 3">DSM 23284</strain>
    </source>
</reference>
<feature type="transmembrane region" description="Helical" evidence="1">
    <location>
        <begin position="141"/>
        <end position="158"/>
    </location>
</feature>
<keyword evidence="3" id="KW-1185">Reference proteome</keyword>
<keyword evidence="1" id="KW-1133">Transmembrane helix</keyword>
<name>A0A838XWQ5_9HYPH</name>
<dbReference type="RefSeq" id="WP_181761656.1">
    <property type="nucleotide sequence ID" value="NZ_BMCR01000007.1"/>
</dbReference>
<protein>
    <submittedName>
        <fullName evidence="2">Uncharacterized protein</fullName>
    </submittedName>
</protein>
<comment type="caution">
    <text evidence="2">The sequence shown here is derived from an EMBL/GenBank/DDBJ whole genome shotgun (WGS) entry which is preliminary data.</text>
</comment>
<dbReference type="Proteomes" id="UP000559404">
    <property type="component" value="Unassembled WGS sequence"/>
</dbReference>
<dbReference type="AlphaFoldDB" id="A0A838XWQ5"/>
<keyword evidence="1" id="KW-0472">Membrane</keyword>
<feature type="transmembrane region" description="Helical" evidence="1">
    <location>
        <begin position="77"/>
        <end position="97"/>
    </location>
</feature>
<organism evidence="2 3">
    <name type="scientific">Stappia taiwanensis</name>
    <dbReference type="NCBI Taxonomy" id="992267"/>
    <lineage>
        <taxon>Bacteria</taxon>
        <taxon>Pseudomonadati</taxon>
        <taxon>Pseudomonadota</taxon>
        <taxon>Alphaproteobacteria</taxon>
        <taxon>Hyphomicrobiales</taxon>
        <taxon>Stappiaceae</taxon>
        <taxon>Stappia</taxon>
    </lineage>
</organism>
<evidence type="ECO:0000313" key="3">
    <source>
        <dbReference type="Proteomes" id="UP000559404"/>
    </source>
</evidence>
<accession>A0A838XWQ5</accession>
<evidence type="ECO:0000256" key="1">
    <source>
        <dbReference type="SAM" id="Phobius"/>
    </source>
</evidence>
<evidence type="ECO:0000313" key="2">
    <source>
        <dbReference type="EMBL" id="MBA4613461.1"/>
    </source>
</evidence>